<dbReference type="RefSeq" id="WP_103262870.1">
    <property type="nucleotide sequence ID" value="NZ_PPEL01000029.1"/>
</dbReference>
<evidence type="ECO:0000313" key="4">
    <source>
        <dbReference type="Proteomes" id="UP000236488"/>
    </source>
</evidence>
<keyword evidence="4" id="KW-1185">Reference proteome</keyword>
<name>A0A2K2U5E8_9ACTN</name>
<proteinExistence type="predicted"/>
<comment type="caution">
    <text evidence="3">The sequence shown here is derived from an EMBL/GenBank/DDBJ whole genome shotgun (WGS) entry which is preliminary data.</text>
</comment>
<dbReference type="AlphaFoldDB" id="A0A2K2U5E8"/>
<protein>
    <submittedName>
        <fullName evidence="3">Uncharacterized protein</fullName>
    </submittedName>
</protein>
<evidence type="ECO:0000259" key="2">
    <source>
        <dbReference type="Pfam" id="PF25583"/>
    </source>
</evidence>
<feature type="domain" description="WYL" evidence="1">
    <location>
        <begin position="174"/>
        <end position="255"/>
    </location>
</feature>
<feature type="domain" description="WCX" evidence="2">
    <location>
        <begin position="293"/>
        <end position="366"/>
    </location>
</feature>
<sequence length="387" mass="43896">MPSKAIPRETLLCIDRILREYTDDETDPKHNPAHALGSGSIAAKLRDDFGITISAKTVSRCLEDLQAFYDRPTPSRHRGTALLAEGELGRTTSCDTPSAKRWYWMRSRLFEPSEVEYLATLAKNAPRVRNPEKLCEKLGCLLSVNQRRRLALAPRPEPLPNAIGAPIQTLLYNVNVLEKAIAKGRLVSFSYCKHDGSHGNSELTPERCVGYIPYCVECVEGYYYLVAKAKGRRKSSDGKRIRFRTLRVDRMQEVAPEKRGVSLRPNDYRTLQQEARAYIRAAVNRMPSERIETVRLKCYSGKSVAIVRESFGEREGFSQTTMEGSLPAEFTFRVSADGFSYWAMKFLEDIEVIEPASLRDRIIGMIENNRYGLFEKRASSKLKKEPA</sequence>
<accession>A0A2K2U5E8</accession>
<organism evidence="3 4">
    <name type="scientific">Rubneribacter badeniensis</name>
    <dbReference type="NCBI Taxonomy" id="2070688"/>
    <lineage>
        <taxon>Bacteria</taxon>
        <taxon>Bacillati</taxon>
        <taxon>Actinomycetota</taxon>
        <taxon>Coriobacteriia</taxon>
        <taxon>Eggerthellales</taxon>
        <taxon>Eggerthellaceae</taxon>
        <taxon>Rubneribacter</taxon>
    </lineage>
</organism>
<dbReference type="Pfam" id="PF13280">
    <property type="entry name" value="WYL"/>
    <property type="match status" value="1"/>
</dbReference>
<dbReference type="Proteomes" id="UP000236488">
    <property type="component" value="Unassembled WGS sequence"/>
</dbReference>
<dbReference type="Pfam" id="PF25583">
    <property type="entry name" value="WCX"/>
    <property type="match status" value="1"/>
</dbReference>
<dbReference type="InterPro" id="IPR057727">
    <property type="entry name" value="WCX_dom"/>
</dbReference>
<gene>
    <name evidence="3" type="ORF">C2L80_06435</name>
</gene>
<dbReference type="InterPro" id="IPR026881">
    <property type="entry name" value="WYL_dom"/>
</dbReference>
<evidence type="ECO:0000313" key="3">
    <source>
        <dbReference type="EMBL" id="PNV65462.1"/>
    </source>
</evidence>
<evidence type="ECO:0000259" key="1">
    <source>
        <dbReference type="Pfam" id="PF13280"/>
    </source>
</evidence>
<reference evidence="3 4" key="1">
    <citation type="journal article" date="2018" name="Int. J. Syst. Evol. Microbiol.">
        <title>Rubneribacter badeniensis gen. nov., sp. nov. and Enteroscipio rubneri gen. nov., sp. nov., new members of the Eggerthellaceae isolated from human faeces.</title>
        <authorList>
            <person name="Danylec N."/>
            <person name="Gobl A."/>
            <person name="Stoll D.A."/>
            <person name="Hetzer B."/>
            <person name="Kulling S.E."/>
            <person name="Huch M."/>
        </authorList>
    </citation>
    <scope>NUCLEOTIDE SEQUENCE [LARGE SCALE GENOMIC DNA]</scope>
    <source>
        <strain evidence="3 4">ResAG-85</strain>
    </source>
</reference>
<dbReference type="EMBL" id="PPEL01000029">
    <property type="protein sequence ID" value="PNV65462.1"/>
    <property type="molecule type" value="Genomic_DNA"/>
</dbReference>